<dbReference type="SUPFAM" id="SSF48403">
    <property type="entry name" value="Ankyrin repeat"/>
    <property type="match status" value="1"/>
</dbReference>
<name>A0A1L7TX99_FUSMA</name>
<evidence type="ECO:0000313" key="2">
    <source>
        <dbReference type="EMBL" id="CVL02659.1"/>
    </source>
</evidence>
<protein>
    <recommendedName>
        <fullName evidence="4">F-box domain-containing protein</fullName>
    </recommendedName>
</protein>
<sequence>MSSATNTNTSPDITNTSQSSASSTALIPTITKSTMAPNPSILERIPQEILLHITKLLIFRGASRLARTSKHLHCTLNKEIYKLAGKHDSWYPLFFAASTSNIATLELCFEFGAVIDTHWPLNETMTFGYGQRLYLSLGCRPLRQAISSLQYVAVDWLLQHGADPDETLLEAVLIHLREAPLSLAFRCGGGSWERVLPSRSIIFTLLEAGADLNDVDEGPAEEIEAMYDDRSYITPYWYY</sequence>
<dbReference type="InterPro" id="IPR036770">
    <property type="entry name" value="Ankyrin_rpt-contain_sf"/>
</dbReference>
<feature type="compositionally biased region" description="Polar residues" evidence="1">
    <location>
        <begin position="1"/>
        <end position="15"/>
    </location>
</feature>
<dbReference type="Proteomes" id="UP000184255">
    <property type="component" value="Unassembled WGS sequence"/>
</dbReference>
<evidence type="ECO:0008006" key="4">
    <source>
        <dbReference type="Google" id="ProtNLM"/>
    </source>
</evidence>
<dbReference type="EMBL" id="FCQH01000013">
    <property type="protein sequence ID" value="CVL02659.1"/>
    <property type="molecule type" value="Genomic_DNA"/>
</dbReference>
<dbReference type="VEuPathDB" id="FungiDB:FMAN_00162"/>
<evidence type="ECO:0000313" key="3">
    <source>
        <dbReference type="Proteomes" id="UP000184255"/>
    </source>
</evidence>
<gene>
    <name evidence="2" type="ORF">FMAN_00162</name>
</gene>
<dbReference type="GeneID" id="65079435"/>
<dbReference type="RefSeq" id="XP_041687705.1">
    <property type="nucleotide sequence ID" value="XM_041821979.1"/>
</dbReference>
<comment type="caution">
    <text evidence="2">The sequence shown here is derived from an EMBL/GenBank/DDBJ whole genome shotgun (WGS) entry which is preliminary data.</text>
</comment>
<proteinExistence type="predicted"/>
<feature type="region of interest" description="Disordered" evidence="1">
    <location>
        <begin position="1"/>
        <end position="20"/>
    </location>
</feature>
<keyword evidence="3" id="KW-1185">Reference proteome</keyword>
<evidence type="ECO:0000256" key="1">
    <source>
        <dbReference type="SAM" id="MobiDB-lite"/>
    </source>
</evidence>
<organism evidence="2 3">
    <name type="scientific">Fusarium mangiferae</name>
    <name type="common">Mango malformation disease fungus</name>
    <dbReference type="NCBI Taxonomy" id="192010"/>
    <lineage>
        <taxon>Eukaryota</taxon>
        <taxon>Fungi</taxon>
        <taxon>Dikarya</taxon>
        <taxon>Ascomycota</taxon>
        <taxon>Pezizomycotina</taxon>
        <taxon>Sordariomycetes</taxon>
        <taxon>Hypocreomycetidae</taxon>
        <taxon>Hypocreales</taxon>
        <taxon>Nectriaceae</taxon>
        <taxon>Fusarium</taxon>
        <taxon>Fusarium fujikuroi species complex</taxon>
    </lineage>
</organism>
<dbReference type="Gene3D" id="1.25.40.20">
    <property type="entry name" value="Ankyrin repeat-containing domain"/>
    <property type="match status" value="1"/>
</dbReference>
<accession>A0A1L7TX99</accession>
<dbReference type="AlphaFoldDB" id="A0A1L7TX99"/>
<reference evidence="3" key="1">
    <citation type="journal article" date="2016" name="Genome Biol. Evol.">
        <title>Comparative 'omics' of the Fusarium fujikuroi species complex highlights differences in genetic potential and metabolite synthesis.</title>
        <authorList>
            <person name="Niehaus E.-M."/>
            <person name="Muensterkoetter M."/>
            <person name="Proctor R.H."/>
            <person name="Brown D.W."/>
            <person name="Sharon A."/>
            <person name="Idan Y."/>
            <person name="Oren-Young L."/>
            <person name="Sieber C.M."/>
            <person name="Novak O."/>
            <person name="Pencik A."/>
            <person name="Tarkowska D."/>
            <person name="Hromadova K."/>
            <person name="Freeman S."/>
            <person name="Maymon M."/>
            <person name="Elazar M."/>
            <person name="Youssef S.A."/>
            <person name="El-Shabrawy E.S.M."/>
            <person name="Shalaby A.B.A."/>
            <person name="Houterman P."/>
            <person name="Brock N.L."/>
            <person name="Burkhardt I."/>
            <person name="Tsavkelova E.A."/>
            <person name="Dickschat J.S."/>
            <person name="Galuszka P."/>
            <person name="Gueldener U."/>
            <person name="Tudzynski B."/>
        </authorList>
    </citation>
    <scope>NUCLEOTIDE SEQUENCE [LARGE SCALE GENOMIC DNA]</scope>
    <source>
        <strain evidence="3">MRC7560</strain>
    </source>
</reference>